<evidence type="ECO:0000256" key="1">
    <source>
        <dbReference type="SAM" id="Phobius"/>
    </source>
</evidence>
<feature type="transmembrane region" description="Helical" evidence="1">
    <location>
        <begin position="78"/>
        <end position="98"/>
    </location>
</feature>
<sequence>MRVIPQRPEKILFKINFYFTKKLRQDLAFILKDLIQFASELGRFVLKRLHISYSHFEIGKGVLVTSLYRQRGKYAKRLIHSGMAGLAGLAVVLAPVVAQEFPGRNVDPWSIPSSSVVLSSATQSTEISTNFSDKVRGEIIEYTVQKGDAVSSIADKYGISSDTIRWQNNLKSKDAIKEGQSLEILPVTGVSHKVKKGDTVYSIAKQYDIDPQVIVNYPFNTYSNDEKFELAIGQTVIVPEGVKTEEVYGPPVARIKQTTPDAGTVVASGIFVWPASGTITQRFVWYHPGLDIANRGMPDVLAADSGTVIVAGWPDNYGYGNRIIIDHGNGYKTLYGHLSKFYVVPGQTVARGNAIAKMGSTGRSTGPHLHFEVIRSGVHINPLTVLK</sequence>
<dbReference type="InterPro" id="IPR018392">
    <property type="entry name" value="LysM"/>
</dbReference>
<dbReference type="InterPro" id="IPR016047">
    <property type="entry name" value="M23ase_b-sheet_dom"/>
</dbReference>
<evidence type="ECO:0000313" key="4">
    <source>
        <dbReference type="Proteomes" id="UP000179221"/>
    </source>
</evidence>
<keyword evidence="1" id="KW-0812">Transmembrane</keyword>
<feature type="domain" description="LysM" evidence="2">
    <location>
        <begin position="140"/>
        <end position="184"/>
    </location>
</feature>
<dbReference type="InterPro" id="IPR036779">
    <property type="entry name" value="LysM_dom_sf"/>
</dbReference>
<dbReference type="PANTHER" id="PTHR21666:SF270">
    <property type="entry name" value="MUREIN HYDROLASE ACTIVATOR ENVC"/>
    <property type="match status" value="1"/>
</dbReference>
<dbReference type="SMART" id="SM00257">
    <property type="entry name" value="LysM"/>
    <property type="match status" value="2"/>
</dbReference>
<dbReference type="InterPro" id="IPR050570">
    <property type="entry name" value="Cell_wall_metabolism_enzyme"/>
</dbReference>
<evidence type="ECO:0000313" key="3">
    <source>
        <dbReference type="EMBL" id="OGM26311.1"/>
    </source>
</evidence>
<name>A0A1F7YG49_9BACT</name>
<dbReference type="Pfam" id="PF01551">
    <property type="entry name" value="Peptidase_M23"/>
    <property type="match status" value="1"/>
</dbReference>
<dbReference type="Gene3D" id="3.10.350.10">
    <property type="entry name" value="LysM domain"/>
    <property type="match status" value="2"/>
</dbReference>
<dbReference type="Pfam" id="PF01476">
    <property type="entry name" value="LysM"/>
    <property type="match status" value="2"/>
</dbReference>
<protein>
    <recommendedName>
        <fullName evidence="2">LysM domain-containing protein</fullName>
    </recommendedName>
</protein>
<dbReference type="GO" id="GO:0004222">
    <property type="term" value="F:metalloendopeptidase activity"/>
    <property type="evidence" value="ECO:0007669"/>
    <property type="project" value="TreeGrafter"/>
</dbReference>
<dbReference type="Proteomes" id="UP000179221">
    <property type="component" value="Unassembled WGS sequence"/>
</dbReference>
<dbReference type="CDD" id="cd12797">
    <property type="entry name" value="M23_peptidase"/>
    <property type="match status" value="1"/>
</dbReference>
<dbReference type="AlphaFoldDB" id="A0A1F7YG49"/>
<dbReference type="SUPFAM" id="SSF54106">
    <property type="entry name" value="LysM domain"/>
    <property type="match status" value="1"/>
</dbReference>
<dbReference type="Gene3D" id="2.70.70.10">
    <property type="entry name" value="Glucose Permease (Domain IIA)"/>
    <property type="match status" value="1"/>
</dbReference>
<dbReference type="EMBL" id="MGGL01000014">
    <property type="protein sequence ID" value="OGM26311.1"/>
    <property type="molecule type" value="Genomic_DNA"/>
</dbReference>
<organism evidence="3 4">
    <name type="scientific">Candidatus Woesebacteria bacterium RIFCSPHIGHO2_01_FULL_40_22</name>
    <dbReference type="NCBI Taxonomy" id="1802499"/>
    <lineage>
        <taxon>Bacteria</taxon>
        <taxon>Candidatus Woeseibacteriota</taxon>
    </lineage>
</organism>
<feature type="domain" description="LysM" evidence="2">
    <location>
        <begin position="190"/>
        <end position="238"/>
    </location>
</feature>
<reference evidence="3 4" key="1">
    <citation type="journal article" date="2016" name="Nat. Commun.">
        <title>Thousands of microbial genomes shed light on interconnected biogeochemical processes in an aquifer system.</title>
        <authorList>
            <person name="Anantharaman K."/>
            <person name="Brown C.T."/>
            <person name="Hug L.A."/>
            <person name="Sharon I."/>
            <person name="Castelle C.J."/>
            <person name="Probst A.J."/>
            <person name="Thomas B.C."/>
            <person name="Singh A."/>
            <person name="Wilkins M.J."/>
            <person name="Karaoz U."/>
            <person name="Brodie E.L."/>
            <person name="Williams K.H."/>
            <person name="Hubbard S.S."/>
            <person name="Banfield J.F."/>
        </authorList>
    </citation>
    <scope>NUCLEOTIDE SEQUENCE [LARGE SCALE GENOMIC DNA]</scope>
</reference>
<dbReference type="PROSITE" id="PS51782">
    <property type="entry name" value="LYSM"/>
    <property type="match status" value="2"/>
</dbReference>
<keyword evidence="1" id="KW-0472">Membrane</keyword>
<keyword evidence="1" id="KW-1133">Transmembrane helix</keyword>
<evidence type="ECO:0000259" key="2">
    <source>
        <dbReference type="PROSITE" id="PS51782"/>
    </source>
</evidence>
<dbReference type="InterPro" id="IPR011055">
    <property type="entry name" value="Dup_hybrid_motif"/>
</dbReference>
<accession>A0A1F7YG49</accession>
<dbReference type="PANTHER" id="PTHR21666">
    <property type="entry name" value="PEPTIDASE-RELATED"/>
    <property type="match status" value="1"/>
</dbReference>
<gene>
    <name evidence="3" type="ORF">A2628_03865</name>
</gene>
<dbReference type="SUPFAM" id="SSF51261">
    <property type="entry name" value="Duplicated hybrid motif"/>
    <property type="match status" value="1"/>
</dbReference>
<proteinExistence type="predicted"/>
<dbReference type="CDD" id="cd00118">
    <property type="entry name" value="LysM"/>
    <property type="match status" value="2"/>
</dbReference>
<comment type="caution">
    <text evidence="3">The sequence shown here is derived from an EMBL/GenBank/DDBJ whole genome shotgun (WGS) entry which is preliminary data.</text>
</comment>